<dbReference type="KEGG" id="cfem:HCR03_10650"/>
<sequence>MKKLFSWALVVALALCVSVPSYAQETIISQKAQSTSVTTENLGNGFTVETKTTIFNSATAALVTFSTRSATRTKTYKANGSTVATVTLQASFGYDGSSAWVISKSASHSTVSGWSYGSESLKAYKDTASLSSTLTQWSGVIPIQTVDVDISLTCSPSGTIS</sequence>
<accession>A0A7G8T6J1</accession>
<gene>
    <name evidence="2" type="ORF">HCR03_10650</name>
</gene>
<organism evidence="2 3">
    <name type="scientific">Caproicibacter fermentans</name>
    <dbReference type="NCBI Taxonomy" id="2576756"/>
    <lineage>
        <taxon>Bacteria</taxon>
        <taxon>Bacillati</taxon>
        <taxon>Bacillota</taxon>
        <taxon>Clostridia</taxon>
        <taxon>Eubacteriales</taxon>
        <taxon>Acutalibacteraceae</taxon>
        <taxon>Caproicibacter</taxon>
    </lineage>
</organism>
<keyword evidence="1" id="KW-0732">Signal</keyword>
<proteinExistence type="predicted"/>
<feature type="signal peptide" evidence="1">
    <location>
        <begin position="1"/>
        <end position="23"/>
    </location>
</feature>
<dbReference type="RefSeq" id="WP_187034205.1">
    <property type="nucleotide sequence ID" value="NZ_CP060286.1"/>
</dbReference>
<evidence type="ECO:0000313" key="2">
    <source>
        <dbReference type="EMBL" id="QNK39232.1"/>
    </source>
</evidence>
<feature type="chain" id="PRO_5028849959" evidence="1">
    <location>
        <begin position="24"/>
        <end position="161"/>
    </location>
</feature>
<name>A0A7G8T6J1_9FIRM</name>
<dbReference type="EMBL" id="CP060286">
    <property type="protein sequence ID" value="QNK39232.1"/>
    <property type="molecule type" value="Genomic_DNA"/>
</dbReference>
<dbReference type="AlphaFoldDB" id="A0A7G8T6J1"/>
<protein>
    <submittedName>
        <fullName evidence="2">Uncharacterized protein</fullName>
    </submittedName>
</protein>
<dbReference type="Proteomes" id="UP000515909">
    <property type="component" value="Chromosome"/>
</dbReference>
<evidence type="ECO:0000313" key="3">
    <source>
        <dbReference type="Proteomes" id="UP000515909"/>
    </source>
</evidence>
<evidence type="ECO:0000256" key="1">
    <source>
        <dbReference type="SAM" id="SignalP"/>
    </source>
</evidence>
<reference evidence="2 3" key="1">
    <citation type="submission" date="2020-08" db="EMBL/GenBank/DDBJ databases">
        <title>The isolate Caproiciproducens sp. 7D4C2 produces n-caproate at mildly acidic conditions from hexoses: genome and rBOX comparison with related strains and chain-elongating bacteria.</title>
        <authorList>
            <person name="Esquivel-Elizondo S."/>
            <person name="Bagci C."/>
            <person name="Temovska M."/>
            <person name="Jeon B.S."/>
            <person name="Bessarab I."/>
            <person name="Williams R.B.H."/>
            <person name="Huson D.H."/>
            <person name="Angenent L.T."/>
        </authorList>
    </citation>
    <scope>NUCLEOTIDE SEQUENCE [LARGE SCALE GENOMIC DNA]</scope>
    <source>
        <strain evidence="2 3">7D4C2</strain>
    </source>
</reference>